<dbReference type="AlphaFoldDB" id="A0A4C1Y7F9"/>
<gene>
    <name evidence="1" type="ORF">EVAR_44777_1</name>
</gene>
<organism evidence="1 2">
    <name type="scientific">Eumeta variegata</name>
    <name type="common">Bagworm moth</name>
    <name type="synonym">Eumeta japonica</name>
    <dbReference type="NCBI Taxonomy" id="151549"/>
    <lineage>
        <taxon>Eukaryota</taxon>
        <taxon>Metazoa</taxon>
        <taxon>Ecdysozoa</taxon>
        <taxon>Arthropoda</taxon>
        <taxon>Hexapoda</taxon>
        <taxon>Insecta</taxon>
        <taxon>Pterygota</taxon>
        <taxon>Neoptera</taxon>
        <taxon>Endopterygota</taxon>
        <taxon>Lepidoptera</taxon>
        <taxon>Glossata</taxon>
        <taxon>Ditrysia</taxon>
        <taxon>Tineoidea</taxon>
        <taxon>Psychidae</taxon>
        <taxon>Oiketicinae</taxon>
        <taxon>Eumeta</taxon>
    </lineage>
</organism>
<evidence type="ECO:0000313" key="2">
    <source>
        <dbReference type="Proteomes" id="UP000299102"/>
    </source>
</evidence>
<proteinExistence type="predicted"/>
<sequence>MDAEDAAPPYEKAVEATPKTEPKTFSAIASVLPWNKFFRPISRDIAPVSRLIFKKPALSSRCRYFAAVTCVPRPERVRRPNSSYFTYIYSVYLHSSA</sequence>
<reference evidence="1 2" key="1">
    <citation type="journal article" date="2019" name="Commun. Biol.">
        <title>The bagworm genome reveals a unique fibroin gene that provides high tensile strength.</title>
        <authorList>
            <person name="Kono N."/>
            <person name="Nakamura H."/>
            <person name="Ohtoshi R."/>
            <person name="Tomita M."/>
            <person name="Numata K."/>
            <person name="Arakawa K."/>
        </authorList>
    </citation>
    <scope>NUCLEOTIDE SEQUENCE [LARGE SCALE GENOMIC DNA]</scope>
</reference>
<keyword evidence="2" id="KW-1185">Reference proteome</keyword>
<dbReference type="Proteomes" id="UP000299102">
    <property type="component" value="Unassembled WGS sequence"/>
</dbReference>
<name>A0A4C1Y7F9_EUMVA</name>
<comment type="caution">
    <text evidence="1">The sequence shown here is derived from an EMBL/GenBank/DDBJ whole genome shotgun (WGS) entry which is preliminary data.</text>
</comment>
<evidence type="ECO:0000313" key="1">
    <source>
        <dbReference type="EMBL" id="GBP71410.1"/>
    </source>
</evidence>
<dbReference type="EMBL" id="BGZK01001107">
    <property type="protein sequence ID" value="GBP71410.1"/>
    <property type="molecule type" value="Genomic_DNA"/>
</dbReference>
<accession>A0A4C1Y7F9</accession>
<protein>
    <submittedName>
        <fullName evidence="1">Uncharacterized protein</fullName>
    </submittedName>
</protein>